<dbReference type="Proteomes" id="UP000029492">
    <property type="component" value="Chromosome"/>
</dbReference>
<dbReference type="GO" id="GO:0008237">
    <property type="term" value="F:metallopeptidase activity"/>
    <property type="evidence" value="ECO:0007669"/>
    <property type="project" value="InterPro"/>
</dbReference>
<reference evidence="1 2" key="1">
    <citation type="journal article" date="2014" name="PLoS ONE">
        <title>Genome Information of Methylobacterium oryzae, a Plant-Probiotic Methylotroph in the Phyllosphere.</title>
        <authorList>
            <person name="Kwak M.J."/>
            <person name="Jeong H."/>
            <person name="Madhaiyan M."/>
            <person name="Lee Y."/>
            <person name="Sa T.M."/>
            <person name="Oh T.K."/>
            <person name="Kim J.F."/>
        </authorList>
    </citation>
    <scope>NUCLEOTIDE SEQUENCE [LARGE SCALE GENOMIC DNA]</scope>
    <source>
        <strain evidence="1 2">CBMB20</strain>
    </source>
</reference>
<name>A0A089P2Z3_9HYPH</name>
<organism evidence="1 2">
    <name type="scientific">Methylobacterium oryzae CBMB20</name>
    <dbReference type="NCBI Taxonomy" id="693986"/>
    <lineage>
        <taxon>Bacteria</taxon>
        <taxon>Pseudomonadati</taxon>
        <taxon>Pseudomonadota</taxon>
        <taxon>Alphaproteobacteria</taxon>
        <taxon>Hyphomicrobiales</taxon>
        <taxon>Methylobacteriaceae</taxon>
        <taxon>Methylobacterium</taxon>
    </lineage>
</organism>
<dbReference type="KEGG" id="mor:MOC_5395"/>
<dbReference type="STRING" id="693986.MOC_5395"/>
<accession>A0A089P2Z3</accession>
<protein>
    <submittedName>
        <fullName evidence="1">Protein of unassigned function</fullName>
    </submittedName>
</protein>
<dbReference type="AlphaFoldDB" id="A0A089P2Z3"/>
<proteinExistence type="predicted"/>
<dbReference type="InterPro" id="IPR024079">
    <property type="entry name" value="MetalloPept_cat_dom_sf"/>
</dbReference>
<dbReference type="EMBL" id="CP003811">
    <property type="protein sequence ID" value="AIQ93150.1"/>
    <property type="molecule type" value="Genomic_DNA"/>
</dbReference>
<sequence>MDSTTYFTVNDANLTTLGKANYDPWSGGKTKTEYDFESVMHYEAQLGDTHFVRDPSQPILLFKAGFEQWSGRVGIHAISKLDAQGIKAFYGIA</sequence>
<keyword evidence="2" id="KW-1185">Reference proteome</keyword>
<dbReference type="HOGENOM" id="CLU_2396313_0_0_5"/>
<evidence type="ECO:0000313" key="1">
    <source>
        <dbReference type="EMBL" id="AIQ93150.1"/>
    </source>
</evidence>
<dbReference type="Gene3D" id="3.40.390.10">
    <property type="entry name" value="Collagenase (Catalytic Domain)"/>
    <property type="match status" value="1"/>
</dbReference>
<evidence type="ECO:0000313" key="2">
    <source>
        <dbReference type="Proteomes" id="UP000029492"/>
    </source>
</evidence>
<gene>
    <name evidence="1" type="ORF">MOC_5395</name>
</gene>